<dbReference type="PROSITE" id="PS01124">
    <property type="entry name" value="HTH_ARAC_FAMILY_2"/>
    <property type="match status" value="1"/>
</dbReference>
<keyword evidence="2" id="KW-0238">DNA-binding</keyword>
<dbReference type="Gene3D" id="1.10.10.60">
    <property type="entry name" value="Homeodomain-like"/>
    <property type="match status" value="2"/>
</dbReference>
<organism evidence="5 6">
    <name type="scientific">Paenibacillus gansuensis</name>
    <dbReference type="NCBI Taxonomy" id="306542"/>
    <lineage>
        <taxon>Bacteria</taxon>
        <taxon>Bacillati</taxon>
        <taxon>Bacillota</taxon>
        <taxon>Bacilli</taxon>
        <taxon>Bacillales</taxon>
        <taxon>Paenibacillaceae</taxon>
        <taxon>Paenibacillus</taxon>
    </lineage>
</organism>
<dbReference type="InterPro" id="IPR003313">
    <property type="entry name" value="AraC-bd"/>
</dbReference>
<dbReference type="RefSeq" id="WP_377607328.1">
    <property type="nucleotide sequence ID" value="NZ_JBHUME010000019.1"/>
</dbReference>
<dbReference type="EMBL" id="JBHUME010000019">
    <property type="protein sequence ID" value="MFD2615443.1"/>
    <property type="molecule type" value="Genomic_DNA"/>
</dbReference>
<evidence type="ECO:0000313" key="6">
    <source>
        <dbReference type="Proteomes" id="UP001597541"/>
    </source>
</evidence>
<dbReference type="PROSITE" id="PS00041">
    <property type="entry name" value="HTH_ARAC_FAMILY_1"/>
    <property type="match status" value="1"/>
</dbReference>
<dbReference type="InterPro" id="IPR009057">
    <property type="entry name" value="Homeodomain-like_sf"/>
</dbReference>
<evidence type="ECO:0000256" key="3">
    <source>
        <dbReference type="ARBA" id="ARBA00023163"/>
    </source>
</evidence>
<dbReference type="PANTHER" id="PTHR43280:SF10">
    <property type="entry name" value="REGULATORY PROTEIN POCR"/>
    <property type="match status" value="1"/>
</dbReference>
<dbReference type="InterPro" id="IPR018060">
    <property type="entry name" value="HTH_AraC"/>
</dbReference>
<dbReference type="Pfam" id="PF02311">
    <property type="entry name" value="AraC_binding"/>
    <property type="match status" value="1"/>
</dbReference>
<dbReference type="InterPro" id="IPR020449">
    <property type="entry name" value="Tscrpt_reg_AraC-type_HTH"/>
</dbReference>
<evidence type="ECO:0000256" key="2">
    <source>
        <dbReference type="ARBA" id="ARBA00023125"/>
    </source>
</evidence>
<keyword evidence="3" id="KW-0804">Transcription</keyword>
<proteinExistence type="predicted"/>
<keyword evidence="1" id="KW-0805">Transcription regulation</keyword>
<sequence length="275" mass="32228">MNYEFLTALTPRIIDVVSRDQPFWEHFDYVLKREKTGIHTLAYVDQGEGSLEVDGMAYSLHPGCLFQIWPNVGMRIGTNPERPLRFFSFHFHYCLIRWEGGQMSSIHLNEKLPVFGDLLYLGQPSIEESFRKAFHIWQDKKEGYEWHVKFEFLNIIRHITEWSSLEQEESSTIGLVQKASAYIRAHYNETITREQIAEHVSLSPGYLSIAFKKYTGLSVIEYATKIRVDRAKFLLKSSRLPVRQVAEECGFTDSFYFSRIFTRETGMNPRDYRNA</sequence>
<dbReference type="SUPFAM" id="SSF51215">
    <property type="entry name" value="Regulatory protein AraC"/>
    <property type="match status" value="1"/>
</dbReference>
<dbReference type="PANTHER" id="PTHR43280">
    <property type="entry name" value="ARAC-FAMILY TRANSCRIPTIONAL REGULATOR"/>
    <property type="match status" value="1"/>
</dbReference>
<dbReference type="SMART" id="SM00342">
    <property type="entry name" value="HTH_ARAC"/>
    <property type="match status" value="1"/>
</dbReference>
<dbReference type="InterPro" id="IPR037923">
    <property type="entry name" value="HTH-like"/>
</dbReference>
<dbReference type="PRINTS" id="PR00032">
    <property type="entry name" value="HTHARAC"/>
</dbReference>
<keyword evidence="6" id="KW-1185">Reference proteome</keyword>
<comment type="caution">
    <text evidence="5">The sequence shown here is derived from an EMBL/GenBank/DDBJ whole genome shotgun (WGS) entry which is preliminary data.</text>
</comment>
<dbReference type="InterPro" id="IPR018062">
    <property type="entry name" value="HTH_AraC-typ_CS"/>
</dbReference>
<feature type="domain" description="HTH araC/xylS-type" evidence="4">
    <location>
        <begin position="177"/>
        <end position="275"/>
    </location>
</feature>
<evidence type="ECO:0000259" key="4">
    <source>
        <dbReference type="PROSITE" id="PS01124"/>
    </source>
</evidence>
<gene>
    <name evidence="5" type="ORF">ACFSUF_23850</name>
</gene>
<reference evidence="6" key="1">
    <citation type="journal article" date="2019" name="Int. J. Syst. Evol. Microbiol.">
        <title>The Global Catalogue of Microorganisms (GCM) 10K type strain sequencing project: providing services to taxonomists for standard genome sequencing and annotation.</title>
        <authorList>
            <consortium name="The Broad Institute Genomics Platform"/>
            <consortium name="The Broad Institute Genome Sequencing Center for Infectious Disease"/>
            <person name="Wu L."/>
            <person name="Ma J."/>
        </authorList>
    </citation>
    <scope>NUCLEOTIDE SEQUENCE [LARGE SCALE GENOMIC DNA]</scope>
    <source>
        <strain evidence="6">KCTC 3950</strain>
    </source>
</reference>
<dbReference type="Proteomes" id="UP001597541">
    <property type="component" value="Unassembled WGS sequence"/>
</dbReference>
<accession>A0ABW5PJK6</accession>
<dbReference type="SUPFAM" id="SSF46689">
    <property type="entry name" value="Homeodomain-like"/>
    <property type="match status" value="2"/>
</dbReference>
<evidence type="ECO:0000256" key="1">
    <source>
        <dbReference type="ARBA" id="ARBA00023015"/>
    </source>
</evidence>
<evidence type="ECO:0000313" key="5">
    <source>
        <dbReference type="EMBL" id="MFD2615443.1"/>
    </source>
</evidence>
<protein>
    <submittedName>
        <fullName evidence="5">Helix-turn-helix domain-containing protein</fullName>
    </submittedName>
</protein>
<name>A0ABW5PJK6_9BACL</name>
<dbReference type="Pfam" id="PF12833">
    <property type="entry name" value="HTH_18"/>
    <property type="match status" value="1"/>
</dbReference>